<dbReference type="RefSeq" id="WP_191042208.1">
    <property type="nucleotide sequence ID" value="NZ_JACXAA010000013.1"/>
</dbReference>
<name>A0A927B7A7_9BACT</name>
<gene>
    <name evidence="1" type="ORF">IC230_27140</name>
</gene>
<evidence type="ECO:0000313" key="1">
    <source>
        <dbReference type="EMBL" id="MBD2756588.1"/>
    </source>
</evidence>
<dbReference type="Proteomes" id="UP000653797">
    <property type="component" value="Unassembled WGS sequence"/>
</dbReference>
<dbReference type="EMBL" id="JACXAA010000013">
    <property type="protein sequence ID" value="MBD2756588.1"/>
    <property type="molecule type" value="Genomic_DNA"/>
</dbReference>
<evidence type="ECO:0000313" key="2">
    <source>
        <dbReference type="Proteomes" id="UP000653797"/>
    </source>
</evidence>
<comment type="caution">
    <text evidence="1">The sequence shown here is derived from an EMBL/GenBank/DDBJ whole genome shotgun (WGS) entry which is preliminary data.</text>
</comment>
<proteinExistence type="predicted"/>
<dbReference type="AlphaFoldDB" id="A0A927B7A7"/>
<sequence length="75" mass="7845">MVDVVETNGISSNGLITVKITKDAKAALNFEGELTSVGGRDVQNSGWSFSSDVAYYILTTTRPITGGNKLSFGSG</sequence>
<protein>
    <submittedName>
        <fullName evidence="1">Uncharacterized protein</fullName>
    </submittedName>
</protein>
<organism evidence="1 2">
    <name type="scientific">Spirosoma validum</name>
    <dbReference type="NCBI Taxonomy" id="2771355"/>
    <lineage>
        <taxon>Bacteria</taxon>
        <taxon>Pseudomonadati</taxon>
        <taxon>Bacteroidota</taxon>
        <taxon>Cytophagia</taxon>
        <taxon>Cytophagales</taxon>
        <taxon>Cytophagaceae</taxon>
        <taxon>Spirosoma</taxon>
    </lineage>
</organism>
<reference evidence="1" key="1">
    <citation type="submission" date="2020-09" db="EMBL/GenBank/DDBJ databases">
        <authorList>
            <person name="Kim M.K."/>
        </authorList>
    </citation>
    <scope>NUCLEOTIDE SEQUENCE</scope>
    <source>
        <strain evidence="1">BT704</strain>
    </source>
</reference>
<accession>A0A927B7A7</accession>
<keyword evidence="2" id="KW-1185">Reference proteome</keyword>